<dbReference type="InterPro" id="IPR041485">
    <property type="entry name" value="TetR_C_36"/>
</dbReference>
<dbReference type="AlphaFoldDB" id="A0A1W2FJ49"/>
<evidence type="ECO:0000313" key="2">
    <source>
        <dbReference type="EMBL" id="SMD21774.1"/>
    </source>
</evidence>
<evidence type="ECO:0000259" key="1">
    <source>
        <dbReference type="Pfam" id="PF18598"/>
    </source>
</evidence>
<sequence length="202" mass="22401">MSPTAEEIVRVAAHWIDRGIRLDTRTLAAELGISRTTLFRRVGNREDLLGDTLWYMGDRTLKAAQRDWQTKHGSAVRDPDGQLRCLEVMRRYRADIAGNHGFRQFLNDEPAVAIRVLTDPQGRVQPRVMTAHVELLRRDVEDGGFVPVVSLENLSYAIVRLGEAFLYSDVLASRAPDLAAASTLLGALVEGRVTAPEPTVGL</sequence>
<dbReference type="Pfam" id="PF18598">
    <property type="entry name" value="TetR_C_36"/>
    <property type="match status" value="1"/>
</dbReference>
<evidence type="ECO:0000313" key="3">
    <source>
        <dbReference type="Proteomes" id="UP000192674"/>
    </source>
</evidence>
<feature type="domain" description="QsdR TetR regulatory C-terminal" evidence="1">
    <location>
        <begin position="81"/>
        <end position="189"/>
    </location>
</feature>
<dbReference type="EMBL" id="FWXV01000007">
    <property type="protein sequence ID" value="SMD21774.1"/>
    <property type="molecule type" value="Genomic_DNA"/>
</dbReference>
<proteinExistence type="predicted"/>
<dbReference type="RefSeq" id="WP_084430973.1">
    <property type="nucleotide sequence ID" value="NZ_FWXV01000007.1"/>
</dbReference>
<dbReference type="InterPro" id="IPR009057">
    <property type="entry name" value="Homeodomain-like_sf"/>
</dbReference>
<gene>
    <name evidence="2" type="ORF">SAMN05661093_07058</name>
</gene>
<name>A0A1W2FJ49_KIBAR</name>
<accession>A0A1W2FJ49</accession>
<dbReference type="Gene3D" id="1.10.357.10">
    <property type="entry name" value="Tetracycline Repressor, domain 2"/>
    <property type="match status" value="1"/>
</dbReference>
<dbReference type="OrthoDB" id="158903at2"/>
<dbReference type="SUPFAM" id="SSF46689">
    <property type="entry name" value="Homeodomain-like"/>
    <property type="match status" value="1"/>
</dbReference>
<dbReference type="Proteomes" id="UP000192674">
    <property type="component" value="Unassembled WGS sequence"/>
</dbReference>
<organism evidence="2 3">
    <name type="scientific">Kibdelosporangium aridum</name>
    <dbReference type="NCBI Taxonomy" id="2030"/>
    <lineage>
        <taxon>Bacteria</taxon>
        <taxon>Bacillati</taxon>
        <taxon>Actinomycetota</taxon>
        <taxon>Actinomycetes</taxon>
        <taxon>Pseudonocardiales</taxon>
        <taxon>Pseudonocardiaceae</taxon>
        <taxon>Kibdelosporangium</taxon>
    </lineage>
</organism>
<protein>
    <submittedName>
        <fullName evidence="2">Transcriptional regulator, TetR family</fullName>
    </submittedName>
</protein>
<reference evidence="2 3" key="1">
    <citation type="submission" date="2017-04" db="EMBL/GenBank/DDBJ databases">
        <authorList>
            <person name="Afonso C.L."/>
            <person name="Miller P.J."/>
            <person name="Scott M.A."/>
            <person name="Spackman E."/>
            <person name="Goraichik I."/>
            <person name="Dimitrov K.M."/>
            <person name="Suarez D.L."/>
            <person name="Swayne D.E."/>
        </authorList>
    </citation>
    <scope>NUCLEOTIDE SEQUENCE [LARGE SCALE GENOMIC DNA]</scope>
    <source>
        <strain evidence="2 3">DSM 43828</strain>
    </source>
</reference>
<keyword evidence="3" id="KW-1185">Reference proteome</keyword>